<sequence>MKKVMNKPVDYVDEMLDGLCAAHPRYFTQPEKRVIARTGGAVPGKVGIVTGGGSGHLPIFTGYIGPGLLDAAAIGDVFASPSSEQMASAMRHADGGAGVLRLYGNYGGDVMNFDMAGETLEMEDIASTTVLLADDVASAPPSEAAKRRGVAGMVFAFKAAGARAEERGDLAEVTAAAQKTADACRSIGFALTPCIVPQAGKPTFTIGEDEMEMGMGIHGEPGIWRDKLKPADAIADEMIDRLLEDSGVGRGERVSLLVNSLGATPLEELYIVFRRLRSRLSDKGIDIVSPLVGRYATSMEMAGVTLTLCRLDSEIEHLLAAPCDCPFWRN</sequence>
<evidence type="ECO:0000259" key="1">
    <source>
        <dbReference type="PROSITE" id="PS51481"/>
    </source>
</evidence>
<dbReference type="InterPro" id="IPR004006">
    <property type="entry name" value="DhaK_dom"/>
</dbReference>
<evidence type="ECO:0000313" key="2">
    <source>
        <dbReference type="EMBL" id="MFC3205898.1"/>
    </source>
</evidence>
<dbReference type="RefSeq" id="WP_378219717.1">
    <property type="nucleotide sequence ID" value="NZ_JBHRTK010000008.1"/>
</dbReference>
<name>A0ABV7KBW0_9HYPH</name>
<dbReference type="Pfam" id="PF02733">
    <property type="entry name" value="Dak1"/>
    <property type="match status" value="1"/>
</dbReference>
<dbReference type="GO" id="GO:0016301">
    <property type="term" value="F:kinase activity"/>
    <property type="evidence" value="ECO:0007669"/>
    <property type="project" value="UniProtKB-KW"/>
</dbReference>
<evidence type="ECO:0000313" key="3">
    <source>
        <dbReference type="Proteomes" id="UP001595583"/>
    </source>
</evidence>
<dbReference type="Gene3D" id="3.30.1180.20">
    <property type="entry name" value="Dihydroxyacetone kinase, domain 2"/>
    <property type="match status" value="1"/>
</dbReference>
<comment type="caution">
    <text evidence="2">The sequence shown here is derived from an EMBL/GenBank/DDBJ whole genome shotgun (WGS) entry which is preliminary data.</text>
</comment>
<keyword evidence="2" id="KW-0808">Transferase</keyword>
<keyword evidence="2" id="KW-0418">Kinase</keyword>
<dbReference type="PANTHER" id="PTHR28629">
    <property type="entry name" value="TRIOKINASE/FMN CYCLASE"/>
    <property type="match status" value="1"/>
</dbReference>
<keyword evidence="3" id="KW-1185">Reference proteome</keyword>
<dbReference type="EMBL" id="JBHRTK010000008">
    <property type="protein sequence ID" value="MFC3205898.1"/>
    <property type="molecule type" value="Genomic_DNA"/>
</dbReference>
<accession>A0ABV7KBW0</accession>
<dbReference type="SUPFAM" id="SSF82549">
    <property type="entry name" value="DAK1/DegV-like"/>
    <property type="match status" value="1"/>
</dbReference>
<dbReference type="InterPro" id="IPR050861">
    <property type="entry name" value="Dihydroxyacetone_Kinase"/>
</dbReference>
<dbReference type="Proteomes" id="UP001595583">
    <property type="component" value="Unassembled WGS sequence"/>
</dbReference>
<reference evidence="3" key="1">
    <citation type="journal article" date="2019" name="Int. J. Syst. Evol. Microbiol.">
        <title>The Global Catalogue of Microorganisms (GCM) 10K type strain sequencing project: providing services to taxonomists for standard genome sequencing and annotation.</title>
        <authorList>
            <consortium name="The Broad Institute Genomics Platform"/>
            <consortium name="The Broad Institute Genome Sequencing Center for Infectious Disease"/>
            <person name="Wu L."/>
            <person name="Ma J."/>
        </authorList>
    </citation>
    <scope>NUCLEOTIDE SEQUENCE [LARGE SCALE GENOMIC DNA]</scope>
    <source>
        <strain evidence="3">KCTC 52165</strain>
    </source>
</reference>
<dbReference type="PANTHER" id="PTHR28629:SF4">
    <property type="entry name" value="TRIOKINASE_FMN CYCLASE"/>
    <property type="match status" value="1"/>
</dbReference>
<gene>
    <name evidence="2" type="ORF">ACFOHJ_06725</name>
</gene>
<dbReference type="Gene3D" id="3.40.50.10440">
    <property type="entry name" value="Dihydroxyacetone kinase, domain 1"/>
    <property type="match status" value="1"/>
</dbReference>
<organism evidence="2 3">
    <name type="scientific">Aquamicrobium soli</name>
    <dbReference type="NCBI Taxonomy" id="1811518"/>
    <lineage>
        <taxon>Bacteria</taxon>
        <taxon>Pseudomonadati</taxon>
        <taxon>Pseudomonadota</taxon>
        <taxon>Alphaproteobacteria</taxon>
        <taxon>Hyphomicrobiales</taxon>
        <taxon>Phyllobacteriaceae</taxon>
        <taxon>Aquamicrobium</taxon>
    </lineage>
</organism>
<proteinExistence type="predicted"/>
<dbReference type="PROSITE" id="PS51481">
    <property type="entry name" value="DHAK"/>
    <property type="match status" value="1"/>
</dbReference>
<feature type="domain" description="DhaK" evidence="1">
    <location>
        <begin position="7"/>
        <end position="328"/>
    </location>
</feature>
<protein>
    <submittedName>
        <fullName evidence="2">Dihydroxyacetone kinase subunit DhaK</fullName>
    </submittedName>
</protein>